<keyword evidence="10" id="KW-1185">Reference proteome</keyword>
<protein>
    <recommendedName>
        <fullName evidence="11">ABC transporter permease</fullName>
    </recommendedName>
</protein>
<keyword evidence="4 6" id="KW-1133">Transmembrane helix</keyword>
<dbReference type="InterPro" id="IPR050250">
    <property type="entry name" value="Macrolide_Exporter_MacB"/>
</dbReference>
<dbReference type="Proteomes" id="UP000288102">
    <property type="component" value="Unassembled WGS sequence"/>
</dbReference>
<feature type="transmembrane region" description="Helical" evidence="6">
    <location>
        <begin position="750"/>
        <end position="777"/>
    </location>
</feature>
<feature type="domain" description="MacB-like periplasmic core" evidence="8">
    <location>
        <begin position="517"/>
        <end position="605"/>
    </location>
</feature>
<feature type="transmembrane region" description="Helical" evidence="6">
    <location>
        <begin position="340"/>
        <end position="365"/>
    </location>
</feature>
<feature type="domain" description="MacB-like periplasmic core" evidence="8">
    <location>
        <begin position="21"/>
        <end position="239"/>
    </location>
</feature>
<keyword evidence="2" id="KW-1003">Cell membrane</keyword>
<evidence type="ECO:0000256" key="5">
    <source>
        <dbReference type="ARBA" id="ARBA00023136"/>
    </source>
</evidence>
<comment type="caution">
    <text evidence="9">The sequence shown here is derived from an EMBL/GenBank/DDBJ whole genome shotgun (WGS) entry which is preliminary data.</text>
</comment>
<proteinExistence type="predicted"/>
<dbReference type="RefSeq" id="WP_127340063.1">
    <property type="nucleotide sequence ID" value="NZ_QWDM01000015.1"/>
</dbReference>
<evidence type="ECO:0000256" key="4">
    <source>
        <dbReference type="ARBA" id="ARBA00022989"/>
    </source>
</evidence>
<dbReference type="EMBL" id="QWDM01000015">
    <property type="protein sequence ID" value="RUT68619.1"/>
    <property type="molecule type" value="Genomic_DNA"/>
</dbReference>
<dbReference type="GO" id="GO:0005886">
    <property type="term" value="C:plasma membrane"/>
    <property type="evidence" value="ECO:0007669"/>
    <property type="project" value="UniProtKB-SubCell"/>
</dbReference>
<feature type="domain" description="ABC3 transporter permease C-terminal" evidence="7">
    <location>
        <begin position="290"/>
        <end position="405"/>
    </location>
</feature>
<name>A0A434A2J1_9FLAO</name>
<evidence type="ECO:0000256" key="2">
    <source>
        <dbReference type="ARBA" id="ARBA00022475"/>
    </source>
</evidence>
<evidence type="ECO:0000259" key="8">
    <source>
        <dbReference type="Pfam" id="PF12704"/>
    </source>
</evidence>
<evidence type="ECO:0000256" key="6">
    <source>
        <dbReference type="SAM" id="Phobius"/>
    </source>
</evidence>
<dbReference type="Pfam" id="PF02687">
    <property type="entry name" value="FtsX"/>
    <property type="match status" value="2"/>
</dbReference>
<keyword evidence="5 6" id="KW-0472">Membrane</keyword>
<dbReference type="AlphaFoldDB" id="A0A434A2J1"/>
<dbReference type="InterPro" id="IPR003838">
    <property type="entry name" value="ABC3_permease_C"/>
</dbReference>
<dbReference type="InterPro" id="IPR025857">
    <property type="entry name" value="MacB_PCD"/>
</dbReference>
<evidence type="ECO:0000313" key="10">
    <source>
        <dbReference type="Proteomes" id="UP000288102"/>
    </source>
</evidence>
<evidence type="ECO:0000256" key="1">
    <source>
        <dbReference type="ARBA" id="ARBA00004651"/>
    </source>
</evidence>
<feature type="transmembrane region" description="Helical" evidence="6">
    <location>
        <begin position="717"/>
        <end position="744"/>
    </location>
</feature>
<comment type="subcellular location">
    <subcellularLocation>
        <location evidence="1">Cell membrane</location>
        <topology evidence="1">Multi-pass membrane protein</topology>
    </subcellularLocation>
</comment>
<feature type="transmembrane region" description="Helical" evidence="6">
    <location>
        <begin position="377"/>
        <end position="402"/>
    </location>
</feature>
<feature type="transmembrane region" description="Helical" evidence="6">
    <location>
        <begin position="20"/>
        <end position="43"/>
    </location>
</feature>
<evidence type="ECO:0008006" key="11">
    <source>
        <dbReference type="Google" id="ProtNLM"/>
    </source>
</evidence>
<evidence type="ECO:0000313" key="9">
    <source>
        <dbReference type="EMBL" id="RUT68619.1"/>
    </source>
</evidence>
<gene>
    <name evidence="9" type="ORF">D0817_19870</name>
</gene>
<reference evidence="10" key="1">
    <citation type="journal article" date="2019" name="Syst. Appl. Microbiol.">
        <title>Flavobacterium circumlabens sp. nov. and Flavobacterium cupreum sp. nov., two psychrotrophic species isolated from Antarctic environmental samples.</title>
        <authorList>
            <person name="Kralova S."/>
            <person name="Busse H.-J."/>
            <person name="Svec P."/>
            <person name="Maslanova I."/>
            <person name="Stankova E."/>
            <person name="Bartak M."/>
            <person name="Sedlacek I."/>
        </authorList>
    </citation>
    <scope>NUCLEOTIDE SEQUENCE [LARGE SCALE GENOMIC DNA]</scope>
    <source>
        <strain evidence="10">CCM 8825</strain>
    </source>
</reference>
<keyword evidence="3 6" id="KW-0812">Transmembrane</keyword>
<accession>A0A434A2J1</accession>
<organism evidence="9 10">
    <name type="scientific">Flavobacterium cupreum</name>
    <dbReference type="NCBI Taxonomy" id="2133766"/>
    <lineage>
        <taxon>Bacteria</taxon>
        <taxon>Pseudomonadati</taxon>
        <taxon>Bacteroidota</taxon>
        <taxon>Flavobacteriia</taxon>
        <taxon>Flavobacteriales</taxon>
        <taxon>Flavobacteriaceae</taxon>
        <taxon>Flavobacterium</taxon>
    </lineage>
</organism>
<dbReference type="Pfam" id="PF12704">
    <property type="entry name" value="MacB_PCD"/>
    <property type="match status" value="2"/>
</dbReference>
<feature type="transmembrane region" description="Helical" evidence="6">
    <location>
        <begin position="673"/>
        <end position="697"/>
    </location>
</feature>
<dbReference type="GO" id="GO:0022857">
    <property type="term" value="F:transmembrane transporter activity"/>
    <property type="evidence" value="ECO:0007669"/>
    <property type="project" value="TreeGrafter"/>
</dbReference>
<dbReference type="OrthoDB" id="8740261at2"/>
<evidence type="ECO:0000259" key="7">
    <source>
        <dbReference type="Pfam" id="PF02687"/>
    </source>
</evidence>
<feature type="domain" description="ABC3 transporter permease C-terminal" evidence="7">
    <location>
        <begin position="675"/>
        <end position="789"/>
    </location>
</feature>
<evidence type="ECO:0000256" key="3">
    <source>
        <dbReference type="ARBA" id="ARBA00022692"/>
    </source>
</evidence>
<feature type="transmembrane region" description="Helical" evidence="6">
    <location>
        <begin position="427"/>
        <end position="446"/>
    </location>
</feature>
<dbReference type="PANTHER" id="PTHR30572:SF18">
    <property type="entry name" value="ABC-TYPE MACROLIDE FAMILY EXPORT SYSTEM PERMEASE COMPONENT 2"/>
    <property type="match status" value="1"/>
</dbReference>
<dbReference type="PANTHER" id="PTHR30572">
    <property type="entry name" value="MEMBRANE COMPONENT OF TRANSPORTER-RELATED"/>
    <property type="match status" value="1"/>
</dbReference>
<sequence length="796" mass="90003">MLKLNFLLVLRQLKKDKKTFFINLLGTSFGFTAILLMALYISYENNYDSFNENSENLFRVERTVNDKSQSQIFDSTPYELAKELKTSFPEIANASGARTVSNYLSANEEIFPRNEGLITDSNFLSMFSFDFLEGDKNSALSQPMSIALSKSLADKLFPNGTAIGKTVFVNKKYNFTVTGVFADYPKDSHMNMEYMISSSSYEGIYGIKPEKGWAESYMCTYILVKDKTQAEPLSQKMANVLASHVEEQEGTTELLSLRPITDIYLKTLDVRSDAMGGIRNNVIVIYLFIAVAFFTGFITTVNYINLTTTQLVNRELEIGMKKVLGISKAQLRYQFIIESLLMVFGVIIVSTILVFSILPLFSLVVDRNLSLGFSGNWLFFLKVFVIILSLGLLSGLYPVLYLSSLKINSILQGVTSIKRRSFLRKGLVLFQLLIAFPLIFLSVFIISQITYLNNKDTGFEKEDVLLAWIKTPKPEDRELLKVIKDKLLQNPNITDYSISTGAPFFASGDEIKLNWEGGEANDKILMSSYTVDYDFQKTFKIAMLKGRWFSEDFSTDAQNSCIINETAASILGWKNPIGKKLDDGRLTVIGVVKDFNQFSLFQKIPPMMLSMNSEDLAYSLVSIKTRAENRSDTQKFINETFNTNFIDVPVEFKFLDVGFDEGFMTALQNVMKIFILFSVISILLVIIGLYSLISFSLTMQKKMIAIRKVLGASTKSLFLLILREYMILYSIALSISLLLTYFTVIQVSKVFAYSVGITWLNFLSVILMTLIIVLFTICGKIWTTSRENPLNAISRS</sequence>
<feature type="transmembrane region" description="Helical" evidence="6">
    <location>
        <begin position="283"/>
        <end position="304"/>
    </location>
</feature>